<dbReference type="GO" id="GO:0022857">
    <property type="term" value="F:transmembrane transporter activity"/>
    <property type="evidence" value="ECO:0007669"/>
    <property type="project" value="TreeGrafter"/>
</dbReference>
<dbReference type="RefSeq" id="WP_092276269.1">
    <property type="nucleotide sequence ID" value="NZ_LT629762.1"/>
</dbReference>
<dbReference type="Proteomes" id="UP000198481">
    <property type="component" value="Chromosome I"/>
</dbReference>
<name>A0A1H1WU33_9PSED</name>
<dbReference type="Gene3D" id="3.40.50.300">
    <property type="entry name" value="P-loop containing nucleotide triphosphate hydrolases"/>
    <property type="match status" value="1"/>
</dbReference>
<evidence type="ECO:0000313" key="5">
    <source>
        <dbReference type="EMBL" id="PWE45815.1"/>
    </source>
</evidence>
<sequence length="244" mass="26366">MLDIKNLLVRRGEGALAHHVRLPHLHVRAGEILAITGESGSGKSTLLEAIGLLLAPVELERFQLGPGRQEPPARTGVLPAQDIARLLASDDQPALAAVRSQHLGFILQSGGLLPFLSVRDNISLPRRLLGMSTHSAHIDHAVEVLRLQGLLDKHPQALSIGERQRVACVRAIAHEPLLLLADEPTAALDPHSARRLFELLLSLVSSMGLSALVVSHDWALLKDFGLPRLGAVSRQGETLFEPMD</sequence>
<evidence type="ECO:0000313" key="6">
    <source>
        <dbReference type="EMBL" id="SDT00677.1"/>
    </source>
</evidence>
<accession>A0A1H1WU33</accession>
<evidence type="ECO:0000313" key="7">
    <source>
        <dbReference type="Proteomes" id="UP000198481"/>
    </source>
</evidence>
<dbReference type="PANTHER" id="PTHR24220:SF689">
    <property type="entry name" value="LIPOPROTEIN-RELEASING SYSTEM ATP-BINDING PROTEIN LOLD"/>
    <property type="match status" value="1"/>
</dbReference>
<reference evidence="6 7" key="1">
    <citation type="submission" date="2016-10" db="EMBL/GenBank/DDBJ databases">
        <authorList>
            <person name="de Groot N.N."/>
        </authorList>
    </citation>
    <scope>NUCLEOTIDE SEQUENCE [LARGE SCALE GENOMIC DNA]</scope>
    <source>
        <strain evidence="6 7">LMG 26867</strain>
    </source>
</reference>
<dbReference type="EMBL" id="QFAW01000010">
    <property type="protein sequence ID" value="PWE45815.1"/>
    <property type="molecule type" value="Genomic_DNA"/>
</dbReference>
<keyword evidence="3 6" id="KW-0067">ATP-binding</keyword>
<protein>
    <submittedName>
        <fullName evidence="5">ABC transporter ATP-binding protein</fullName>
    </submittedName>
    <submittedName>
        <fullName evidence="6">Putative ABC transport system ATP-binding protein</fullName>
    </submittedName>
</protein>
<dbReference type="InterPro" id="IPR003439">
    <property type="entry name" value="ABC_transporter-like_ATP-bd"/>
</dbReference>
<evidence type="ECO:0000256" key="3">
    <source>
        <dbReference type="ARBA" id="ARBA00022840"/>
    </source>
</evidence>
<dbReference type="STRING" id="1148509.SAMN05216222_2857"/>
<dbReference type="AlphaFoldDB" id="A0A1H1WU33"/>
<dbReference type="GO" id="GO:0044874">
    <property type="term" value="P:lipoprotein localization to outer membrane"/>
    <property type="evidence" value="ECO:0007669"/>
    <property type="project" value="TreeGrafter"/>
</dbReference>
<dbReference type="InterPro" id="IPR015854">
    <property type="entry name" value="ABC_transpr_LolD-like"/>
</dbReference>
<gene>
    <name evidence="5" type="ORF">C9I49_09700</name>
    <name evidence="6" type="ORF">SAMN05216222_2857</name>
</gene>
<dbReference type="InterPro" id="IPR003593">
    <property type="entry name" value="AAA+_ATPase"/>
</dbReference>
<dbReference type="InterPro" id="IPR027417">
    <property type="entry name" value="P-loop_NTPase"/>
</dbReference>
<proteinExistence type="inferred from homology"/>
<dbReference type="Pfam" id="PF00005">
    <property type="entry name" value="ABC_tran"/>
    <property type="match status" value="1"/>
</dbReference>
<dbReference type="GO" id="GO:0005524">
    <property type="term" value="F:ATP binding"/>
    <property type="evidence" value="ECO:0007669"/>
    <property type="project" value="UniProtKB-KW"/>
</dbReference>
<reference evidence="5 8" key="2">
    <citation type="submission" date="2018-05" db="EMBL/GenBank/DDBJ databases">
        <title>Genome sequences of two Antarctic strains of Pseudomonas prosekii: insights into adaptation to extreme conditions.</title>
        <authorList>
            <person name="Snopkova K."/>
            <person name="Dufkova K."/>
            <person name="Cejkova D."/>
            <person name="Sedlacek I."/>
            <person name="Smajs D."/>
        </authorList>
    </citation>
    <scope>NUCLEOTIDE SEQUENCE [LARGE SCALE GENOMIC DNA]</scope>
    <source>
        <strain evidence="5 8">P2673</strain>
    </source>
</reference>
<organism evidence="6 7">
    <name type="scientific">Pseudomonas prosekii</name>
    <dbReference type="NCBI Taxonomy" id="1148509"/>
    <lineage>
        <taxon>Bacteria</taxon>
        <taxon>Pseudomonadati</taxon>
        <taxon>Pseudomonadota</taxon>
        <taxon>Gammaproteobacteria</taxon>
        <taxon>Pseudomonadales</taxon>
        <taxon>Pseudomonadaceae</taxon>
        <taxon>Pseudomonas</taxon>
    </lineage>
</organism>
<evidence type="ECO:0000256" key="2">
    <source>
        <dbReference type="ARBA" id="ARBA00022741"/>
    </source>
</evidence>
<dbReference type="GO" id="GO:0016887">
    <property type="term" value="F:ATP hydrolysis activity"/>
    <property type="evidence" value="ECO:0007669"/>
    <property type="project" value="InterPro"/>
</dbReference>
<dbReference type="PANTHER" id="PTHR24220">
    <property type="entry name" value="IMPORT ATP-BINDING PROTEIN"/>
    <property type="match status" value="1"/>
</dbReference>
<evidence type="ECO:0000256" key="1">
    <source>
        <dbReference type="ARBA" id="ARBA00005417"/>
    </source>
</evidence>
<dbReference type="SUPFAM" id="SSF52540">
    <property type="entry name" value="P-loop containing nucleoside triphosphate hydrolases"/>
    <property type="match status" value="1"/>
</dbReference>
<dbReference type="GO" id="GO:0089705">
    <property type="term" value="P:protein localization to outer membrane"/>
    <property type="evidence" value="ECO:0007669"/>
    <property type="project" value="TreeGrafter"/>
</dbReference>
<dbReference type="SMART" id="SM00382">
    <property type="entry name" value="AAA"/>
    <property type="match status" value="1"/>
</dbReference>
<feature type="domain" description="ABC transporter" evidence="4">
    <location>
        <begin position="2"/>
        <end position="243"/>
    </location>
</feature>
<dbReference type="OrthoDB" id="5675710at2"/>
<evidence type="ECO:0000259" key="4">
    <source>
        <dbReference type="PROSITE" id="PS50893"/>
    </source>
</evidence>
<evidence type="ECO:0000313" key="8">
    <source>
        <dbReference type="Proteomes" id="UP000245056"/>
    </source>
</evidence>
<comment type="similarity">
    <text evidence="1">Belongs to the ABC transporter superfamily.</text>
</comment>
<dbReference type="GO" id="GO:0005886">
    <property type="term" value="C:plasma membrane"/>
    <property type="evidence" value="ECO:0007669"/>
    <property type="project" value="TreeGrafter"/>
</dbReference>
<keyword evidence="2" id="KW-0547">Nucleotide-binding</keyword>
<dbReference type="PROSITE" id="PS50893">
    <property type="entry name" value="ABC_TRANSPORTER_2"/>
    <property type="match status" value="1"/>
</dbReference>
<dbReference type="Proteomes" id="UP000245056">
    <property type="component" value="Unassembled WGS sequence"/>
</dbReference>
<dbReference type="EMBL" id="LT629762">
    <property type="protein sequence ID" value="SDT00677.1"/>
    <property type="molecule type" value="Genomic_DNA"/>
</dbReference>